<reference evidence="2" key="1">
    <citation type="submission" date="2020-04" db="EMBL/GenBank/DDBJ databases">
        <title>Analysis of mating type loci in Filobasidium floriforme.</title>
        <authorList>
            <person name="Nowrousian M."/>
        </authorList>
    </citation>
    <scope>NUCLEOTIDE SEQUENCE</scope>
    <source>
        <strain evidence="2">CBS 6242</strain>
    </source>
</reference>
<accession>A0A8K0JP29</accession>
<dbReference type="PANTHER" id="PTHR23022">
    <property type="entry name" value="TRANSPOSABLE ELEMENT-RELATED"/>
    <property type="match status" value="1"/>
</dbReference>
<dbReference type="EMBL" id="JABELV010000037">
    <property type="protein sequence ID" value="KAG7562212.1"/>
    <property type="molecule type" value="Genomic_DNA"/>
</dbReference>
<dbReference type="Pfam" id="PF13358">
    <property type="entry name" value="DDE_3"/>
    <property type="match status" value="1"/>
</dbReference>
<sequence>MPIELSPRKRGKLVGLVTAGLSHRKAASRFGVSKSAVWRTLRQENLHNTQNSLPRSGRPPMLGEREKRRLMREVMAHPGEPWLYFANIFGVSISTVRKFANSMGLFKRHKRKKPLLTPKAIAACKSWMKANIGQDWRRVIFTDESSIELGLDVLQRWTIRKAGEAYLPQHLQTTFRSSRRTLMVWGAVAYRKKWDLVRLPLDSKDLEPEGVAAGKRQPKGLNGKRYVRWIVNGPLKRCVQEHKRARWRDVLVLEDGAPCHSWSGTKAARAKHKIPSLTHPPSSPDLNPIENVWHLLKMKVSQEERRATNLDELRTQIQRCWKAIPIETINRLIDGMETRRAAVQQAKGGSTRF</sequence>
<organism evidence="2 3">
    <name type="scientific">Filobasidium floriforme</name>
    <dbReference type="NCBI Taxonomy" id="5210"/>
    <lineage>
        <taxon>Eukaryota</taxon>
        <taxon>Fungi</taxon>
        <taxon>Dikarya</taxon>
        <taxon>Basidiomycota</taxon>
        <taxon>Agaricomycotina</taxon>
        <taxon>Tremellomycetes</taxon>
        <taxon>Filobasidiales</taxon>
        <taxon>Filobasidiaceae</taxon>
        <taxon>Filobasidium</taxon>
    </lineage>
</organism>
<dbReference type="InterPro" id="IPR052338">
    <property type="entry name" value="Transposase_5"/>
</dbReference>
<evidence type="ECO:0000313" key="2">
    <source>
        <dbReference type="EMBL" id="KAG7562212.1"/>
    </source>
</evidence>
<feature type="domain" description="Tc1-like transposase DDE" evidence="1">
    <location>
        <begin position="236"/>
        <end position="314"/>
    </location>
</feature>
<dbReference type="Proteomes" id="UP000812966">
    <property type="component" value="Unassembled WGS sequence"/>
</dbReference>
<evidence type="ECO:0000313" key="3">
    <source>
        <dbReference type="Proteomes" id="UP000812966"/>
    </source>
</evidence>
<proteinExistence type="predicted"/>
<gene>
    <name evidence="2" type="ORF">FFLO_02397</name>
</gene>
<name>A0A8K0JP29_9TREE</name>
<dbReference type="Gene3D" id="3.30.420.10">
    <property type="entry name" value="Ribonuclease H-like superfamily/Ribonuclease H"/>
    <property type="match status" value="1"/>
</dbReference>
<dbReference type="InterPro" id="IPR009057">
    <property type="entry name" value="Homeodomain-like_sf"/>
</dbReference>
<comment type="caution">
    <text evidence="2">The sequence shown here is derived from an EMBL/GenBank/DDBJ whole genome shotgun (WGS) entry which is preliminary data.</text>
</comment>
<dbReference type="GO" id="GO:0003676">
    <property type="term" value="F:nucleic acid binding"/>
    <property type="evidence" value="ECO:0007669"/>
    <property type="project" value="InterPro"/>
</dbReference>
<dbReference type="InterPro" id="IPR036397">
    <property type="entry name" value="RNaseH_sf"/>
</dbReference>
<evidence type="ECO:0000259" key="1">
    <source>
        <dbReference type="Pfam" id="PF13358"/>
    </source>
</evidence>
<dbReference type="InterPro" id="IPR038717">
    <property type="entry name" value="Tc1-like_DDE_dom"/>
</dbReference>
<dbReference type="SUPFAM" id="SSF46689">
    <property type="entry name" value="Homeodomain-like"/>
    <property type="match status" value="1"/>
</dbReference>
<protein>
    <recommendedName>
        <fullName evidence="1">Tc1-like transposase DDE domain-containing protein</fullName>
    </recommendedName>
</protein>
<keyword evidence="3" id="KW-1185">Reference proteome</keyword>
<dbReference type="PANTHER" id="PTHR23022:SF135">
    <property type="entry name" value="SI:DKEY-77F5.3"/>
    <property type="match status" value="1"/>
</dbReference>
<dbReference type="AlphaFoldDB" id="A0A8K0JP29"/>